<comment type="caution">
    <text evidence="1">The sequence shown here is derived from an EMBL/GenBank/DDBJ whole genome shotgun (WGS) entry which is preliminary data.</text>
</comment>
<keyword evidence="2" id="KW-1185">Reference proteome</keyword>
<gene>
    <name evidence="1" type="ORF">RRG08_042730</name>
</gene>
<dbReference type="Proteomes" id="UP001283361">
    <property type="component" value="Unassembled WGS sequence"/>
</dbReference>
<accession>A0AAE0XQQ3</accession>
<sequence>MYGCLYRSHNMYDTRSSEVRANITKRHSNQVSPEMSLACRGCGMNVKDSDSDAKCSLSDREDLSDWPSSPTLPWLRQTKVLIDQPVSVCQIHHK</sequence>
<organism evidence="1 2">
    <name type="scientific">Elysia crispata</name>
    <name type="common">lettuce slug</name>
    <dbReference type="NCBI Taxonomy" id="231223"/>
    <lineage>
        <taxon>Eukaryota</taxon>
        <taxon>Metazoa</taxon>
        <taxon>Spiralia</taxon>
        <taxon>Lophotrochozoa</taxon>
        <taxon>Mollusca</taxon>
        <taxon>Gastropoda</taxon>
        <taxon>Heterobranchia</taxon>
        <taxon>Euthyneura</taxon>
        <taxon>Panpulmonata</taxon>
        <taxon>Sacoglossa</taxon>
        <taxon>Placobranchoidea</taxon>
        <taxon>Plakobranchidae</taxon>
        <taxon>Elysia</taxon>
    </lineage>
</organism>
<proteinExistence type="predicted"/>
<reference evidence="1" key="1">
    <citation type="journal article" date="2023" name="G3 (Bethesda)">
        <title>A reference genome for the long-term kleptoplast-retaining sea slug Elysia crispata morphotype clarki.</title>
        <authorList>
            <person name="Eastman K.E."/>
            <person name="Pendleton A.L."/>
            <person name="Shaikh M.A."/>
            <person name="Suttiyut T."/>
            <person name="Ogas R."/>
            <person name="Tomko P."/>
            <person name="Gavelis G."/>
            <person name="Widhalm J.R."/>
            <person name="Wisecaver J.H."/>
        </authorList>
    </citation>
    <scope>NUCLEOTIDE SEQUENCE</scope>
    <source>
        <strain evidence="1">ECLA1</strain>
    </source>
</reference>
<protein>
    <submittedName>
        <fullName evidence="1">Uncharacterized protein</fullName>
    </submittedName>
</protein>
<name>A0AAE0XQQ3_9GAST</name>
<dbReference type="AlphaFoldDB" id="A0AAE0XQQ3"/>
<evidence type="ECO:0000313" key="1">
    <source>
        <dbReference type="EMBL" id="KAK3702745.1"/>
    </source>
</evidence>
<evidence type="ECO:0000313" key="2">
    <source>
        <dbReference type="Proteomes" id="UP001283361"/>
    </source>
</evidence>
<dbReference type="EMBL" id="JAWDGP010007852">
    <property type="protein sequence ID" value="KAK3702745.1"/>
    <property type="molecule type" value="Genomic_DNA"/>
</dbReference>